<feature type="region of interest" description="Disordered" evidence="1">
    <location>
        <begin position="1"/>
        <end position="32"/>
    </location>
</feature>
<protein>
    <submittedName>
        <fullName evidence="2">Zinc finger BED domain-containing RICESLEEPER</fullName>
    </submittedName>
</protein>
<name>A0A5E4GKH0_PRUDU</name>
<gene>
    <name evidence="2" type="ORF">ALMOND_2B026103</name>
</gene>
<feature type="non-terminal residue" evidence="2">
    <location>
        <position position="70"/>
    </location>
</feature>
<evidence type="ECO:0000313" key="2">
    <source>
        <dbReference type="EMBL" id="VVA40230.1"/>
    </source>
</evidence>
<accession>A0A5E4GKH0</accession>
<evidence type="ECO:0000313" key="3">
    <source>
        <dbReference type="Proteomes" id="UP000327085"/>
    </source>
</evidence>
<proteinExistence type="predicted"/>
<dbReference type="AlphaFoldDB" id="A0A5E4GKH0"/>
<dbReference type="Gramene" id="VVA40230">
    <property type="protein sequence ID" value="VVA40230"/>
    <property type="gene ID" value="Prudul26B026103"/>
</dbReference>
<dbReference type="Proteomes" id="UP000327085">
    <property type="component" value="Chromosome 8"/>
</dbReference>
<sequence length="70" mass="7941">MDPSEDACNSIEGGYTSPRDNVQDSDSSNNNNAIVVTQIGKTRRKHTSHVWTQLEILPQDYKRRAKCMEC</sequence>
<dbReference type="EMBL" id="CABIKO010000941">
    <property type="protein sequence ID" value="VVA40230.1"/>
    <property type="molecule type" value="Genomic_DNA"/>
</dbReference>
<dbReference type="InParanoid" id="A0A5E4GKH0"/>
<reference evidence="3" key="1">
    <citation type="journal article" date="2020" name="Plant J.">
        <title>Transposons played a major role in the diversification between the closely related almond and peach genomes: results from the almond genome sequence.</title>
        <authorList>
            <person name="Alioto T."/>
            <person name="Alexiou K.G."/>
            <person name="Bardil A."/>
            <person name="Barteri F."/>
            <person name="Castanera R."/>
            <person name="Cruz F."/>
            <person name="Dhingra A."/>
            <person name="Duval H."/>
            <person name="Fernandez I Marti A."/>
            <person name="Frias L."/>
            <person name="Galan B."/>
            <person name="Garcia J.L."/>
            <person name="Howad W."/>
            <person name="Gomez-Garrido J."/>
            <person name="Gut M."/>
            <person name="Julca I."/>
            <person name="Morata J."/>
            <person name="Puigdomenech P."/>
            <person name="Ribeca P."/>
            <person name="Rubio Cabetas M.J."/>
            <person name="Vlasova A."/>
            <person name="Wirthensohn M."/>
            <person name="Garcia-Mas J."/>
            <person name="Gabaldon T."/>
            <person name="Casacuberta J.M."/>
            <person name="Arus P."/>
        </authorList>
    </citation>
    <scope>NUCLEOTIDE SEQUENCE [LARGE SCALE GENOMIC DNA]</scope>
    <source>
        <strain evidence="3">cv. Texas</strain>
    </source>
</reference>
<evidence type="ECO:0000256" key="1">
    <source>
        <dbReference type="SAM" id="MobiDB-lite"/>
    </source>
</evidence>
<organism evidence="2 3">
    <name type="scientific">Prunus dulcis</name>
    <name type="common">Almond</name>
    <name type="synonym">Amygdalus dulcis</name>
    <dbReference type="NCBI Taxonomy" id="3755"/>
    <lineage>
        <taxon>Eukaryota</taxon>
        <taxon>Viridiplantae</taxon>
        <taxon>Streptophyta</taxon>
        <taxon>Embryophyta</taxon>
        <taxon>Tracheophyta</taxon>
        <taxon>Spermatophyta</taxon>
        <taxon>Magnoliopsida</taxon>
        <taxon>eudicotyledons</taxon>
        <taxon>Gunneridae</taxon>
        <taxon>Pentapetalae</taxon>
        <taxon>rosids</taxon>
        <taxon>fabids</taxon>
        <taxon>Rosales</taxon>
        <taxon>Rosaceae</taxon>
        <taxon>Amygdaloideae</taxon>
        <taxon>Amygdaleae</taxon>
        <taxon>Prunus</taxon>
    </lineage>
</organism>